<gene>
    <name evidence="2" type="ORF">HRR80_007121</name>
</gene>
<proteinExistence type="predicted"/>
<feature type="region of interest" description="Disordered" evidence="1">
    <location>
        <begin position="538"/>
        <end position="558"/>
    </location>
</feature>
<dbReference type="GO" id="GO:0033167">
    <property type="term" value="C:ARC complex"/>
    <property type="evidence" value="ECO:0007669"/>
    <property type="project" value="InterPro"/>
</dbReference>
<feature type="compositionally biased region" description="Polar residues" evidence="1">
    <location>
        <begin position="15"/>
        <end position="24"/>
    </location>
</feature>
<evidence type="ECO:0000313" key="3">
    <source>
        <dbReference type="Proteomes" id="UP001161757"/>
    </source>
</evidence>
<evidence type="ECO:0008006" key="4">
    <source>
        <dbReference type="Google" id="ProtNLM"/>
    </source>
</evidence>
<reference evidence="2" key="1">
    <citation type="submission" date="2023-01" db="EMBL/GenBank/DDBJ databases">
        <title>Exophiala dermititidis isolated from Cystic Fibrosis Patient.</title>
        <authorList>
            <person name="Kurbessoian T."/>
            <person name="Crocker A."/>
            <person name="Murante D."/>
            <person name="Hogan D.A."/>
            <person name="Stajich J.E."/>
        </authorList>
    </citation>
    <scope>NUCLEOTIDE SEQUENCE</scope>
    <source>
        <strain evidence="2">Ex8</strain>
    </source>
</reference>
<organism evidence="2 3">
    <name type="scientific">Exophiala dermatitidis</name>
    <name type="common">Black yeast-like fungus</name>
    <name type="synonym">Wangiella dermatitidis</name>
    <dbReference type="NCBI Taxonomy" id="5970"/>
    <lineage>
        <taxon>Eukaryota</taxon>
        <taxon>Fungi</taxon>
        <taxon>Dikarya</taxon>
        <taxon>Ascomycota</taxon>
        <taxon>Pezizomycotina</taxon>
        <taxon>Eurotiomycetes</taxon>
        <taxon>Chaetothyriomycetidae</taxon>
        <taxon>Chaetothyriales</taxon>
        <taxon>Herpotrichiellaceae</taxon>
        <taxon>Exophiala</taxon>
    </lineage>
</organism>
<evidence type="ECO:0000256" key="1">
    <source>
        <dbReference type="SAM" id="MobiDB-lite"/>
    </source>
</evidence>
<comment type="caution">
    <text evidence="2">The sequence shown here is derived from an EMBL/GenBank/DDBJ whole genome shotgun (WGS) entry which is preliminary data.</text>
</comment>
<name>A0AAN6IVL4_EXODE</name>
<accession>A0AAN6IVL4</accession>
<dbReference type="InterPro" id="IPR018606">
    <property type="entry name" value="Arb1"/>
</dbReference>
<dbReference type="EMBL" id="JAJGCB010000016">
    <property type="protein sequence ID" value="KAJ8988921.1"/>
    <property type="molecule type" value="Genomic_DNA"/>
</dbReference>
<feature type="region of interest" description="Disordered" evidence="1">
    <location>
        <begin position="435"/>
        <end position="465"/>
    </location>
</feature>
<feature type="compositionally biased region" description="Basic residues" evidence="1">
    <location>
        <begin position="101"/>
        <end position="113"/>
    </location>
</feature>
<sequence>MEPENGAQAPEKSSFRANSISNDVSGAGSGSRTLPLRPKENGVNSESAATVEDGRGGQDQTQATAPTESEPAGSQNAEENEHEDAQDQDYGEISELPPTQPKKKKKRSKRKPASQRGLDKPTGFEDFFADAPITPDQHAEEQKLYSTDLPFVDRIVTAIARFERTRKMTNERRDILYKYLSYGNVDVSPNSFQGGQVTEDMDKNQVAAALTQASVSNDKRDLGTETSLYAVDFLGCLQGFLSRRAKYLYGFESRDQVLLLTTTLERFMDYLLQHDVCPEYRDDVLAARNLCREVPAELWAVAEATRRLPGDFNIACSTLFGGRYAQSYDGETWWGPEEMQQEDHVFVGMKPAEASQIVHFGVAGAASEPVYAAYLAGINGPASAQNLKVEWVKENVGFEITKIELPTEECKQLYLEGSRHFRPVGLVYAKPWKNPDSLPEDLTPAEQKQKQEQAGRLQQDTDTDTDTDEGYVFFIESILQSHLRVGFKVEATVRRLHCGIMFFDDVLDVYPTFDVFLHNEMMSGWKKPRPMEGAFDYVETERDDGGEDGKDREAEGDE</sequence>
<protein>
    <recommendedName>
        <fullName evidence="4">Argonaute complex, subunit Arb1</fullName>
    </recommendedName>
</protein>
<dbReference type="Proteomes" id="UP001161757">
    <property type="component" value="Unassembled WGS sequence"/>
</dbReference>
<feature type="compositionally biased region" description="Acidic residues" evidence="1">
    <location>
        <begin position="78"/>
        <end position="92"/>
    </location>
</feature>
<feature type="region of interest" description="Disordered" evidence="1">
    <location>
        <begin position="1"/>
        <end position="130"/>
    </location>
</feature>
<dbReference type="AlphaFoldDB" id="A0AAN6IVL4"/>
<feature type="compositionally biased region" description="Polar residues" evidence="1">
    <location>
        <begin position="58"/>
        <end position="77"/>
    </location>
</feature>
<dbReference type="Pfam" id="PF09692">
    <property type="entry name" value="Arb1"/>
    <property type="match status" value="1"/>
</dbReference>
<evidence type="ECO:0000313" key="2">
    <source>
        <dbReference type="EMBL" id="KAJ8988921.1"/>
    </source>
</evidence>
<dbReference type="GO" id="GO:0031047">
    <property type="term" value="P:regulatory ncRNA-mediated gene silencing"/>
    <property type="evidence" value="ECO:0007669"/>
    <property type="project" value="InterPro"/>
</dbReference>
<feature type="compositionally biased region" description="Basic and acidic residues" evidence="1">
    <location>
        <begin position="547"/>
        <end position="558"/>
    </location>
</feature>